<proteinExistence type="predicted"/>
<name>A0AAD7K085_9AGAR</name>
<protein>
    <submittedName>
        <fullName evidence="2">Uncharacterized protein</fullName>
    </submittedName>
</protein>
<dbReference type="EMBL" id="JARJLG010000016">
    <property type="protein sequence ID" value="KAJ7774173.1"/>
    <property type="molecule type" value="Genomic_DNA"/>
</dbReference>
<feature type="region of interest" description="Disordered" evidence="1">
    <location>
        <begin position="263"/>
        <end position="282"/>
    </location>
</feature>
<sequence>MAKMDLSKYAEKWFEGQPWTRGQNRQDPTKWPFPSCADFDVSVFKTIVEAGGDHLDLVEEGEDMDDGVASADEDADDAEADNIDTTDVDMPDVDACICPKFRFSLKVVMMSVSGRPTTARRRPVRLGAAGRDARRGSERIHLATRAKLDVQCMYISKIPILTQSSHDVGVGTDGDGETSGQRASGGQGGMLGDEMSVDTWISAENWTYSACSHGVGVETADDGKTNGQRASEGLGGMLELDAPRMYMPKIPIFIQSGHGVGVGTAGGARQRASGPRRGWGGC</sequence>
<organism evidence="2 3">
    <name type="scientific">Mycena maculata</name>
    <dbReference type="NCBI Taxonomy" id="230809"/>
    <lineage>
        <taxon>Eukaryota</taxon>
        <taxon>Fungi</taxon>
        <taxon>Dikarya</taxon>
        <taxon>Basidiomycota</taxon>
        <taxon>Agaricomycotina</taxon>
        <taxon>Agaricomycetes</taxon>
        <taxon>Agaricomycetidae</taxon>
        <taxon>Agaricales</taxon>
        <taxon>Marasmiineae</taxon>
        <taxon>Mycenaceae</taxon>
        <taxon>Mycena</taxon>
    </lineage>
</organism>
<reference evidence="2" key="1">
    <citation type="submission" date="2023-03" db="EMBL/GenBank/DDBJ databases">
        <title>Massive genome expansion in bonnet fungi (Mycena s.s.) driven by repeated elements and novel gene families across ecological guilds.</title>
        <authorList>
            <consortium name="Lawrence Berkeley National Laboratory"/>
            <person name="Harder C.B."/>
            <person name="Miyauchi S."/>
            <person name="Viragh M."/>
            <person name="Kuo A."/>
            <person name="Thoen E."/>
            <person name="Andreopoulos B."/>
            <person name="Lu D."/>
            <person name="Skrede I."/>
            <person name="Drula E."/>
            <person name="Henrissat B."/>
            <person name="Morin E."/>
            <person name="Kohler A."/>
            <person name="Barry K."/>
            <person name="LaButti K."/>
            <person name="Morin E."/>
            <person name="Salamov A."/>
            <person name="Lipzen A."/>
            <person name="Mereny Z."/>
            <person name="Hegedus B."/>
            <person name="Baldrian P."/>
            <person name="Stursova M."/>
            <person name="Weitz H."/>
            <person name="Taylor A."/>
            <person name="Grigoriev I.V."/>
            <person name="Nagy L.G."/>
            <person name="Martin F."/>
            <person name="Kauserud H."/>
        </authorList>
    </citation>
    <scope>NUCLEOTIDE SEQUENCE</scope>
    <source>
        <strain evidence="2">CBHHK188m</strain>
    </source>
</reference>
<gene>
    <name evidence="2" type="ORF">DFH07DRAFT_767382</name>
</gene>
<dbReference type="Proteomes" id="UP001215280">
    <property type="component" value="Unassembled WGS sequence"/>
</dbReference>
<comment type="caution">
    <text evidence="2">The sequence shown here is derived from an EMBL/GenBank/DDBJ whole genome shotgun (WGS) entry which is preliminary data.</text>
</comment>
<evidence type="ECO:0000256" key="1">
    <source>
        <dbReference type="SAM" id="MobiDB-lite"/>
    </source>
</evidence>
<accession>A0AAD7K085</accession>
<dbReference type="AlphaFoldDB" id="A0AAD7K085"/>
<keyword evidence="3" id="KW-1185">Reference proteome</keyword>
<evidence type="ECO:0000313" key="2">
    <source>
        <dbReference type="EMBL" id="KAJ7774173.1"/>
    </source>
</evidence>
<feature type="region of interest" description="Disordered" evidence="1">
    <location>
        <begin position="166"/>
        <end position="191"/>
    </location>
</feature>
<evidence type="ECO:0000313" key="3">
    <source>
        <dbReference type="Proteomes" id="UP001215280"/>
    </source>
</evidence>